<comment type="subcellular location">
    <subcellularLocation>
        <location evidence="1">Cell membrane</location>
        <topology evidence="1">Multi-pass membrane protein</topology>
    </subcellularLocation>
</comment>
<feature type="transmembrane region" description="Helical" evidence="6">
    <location>
        <begin position="69"/>
        <end position="91"/>
    </location>
</feature>
<evidence type="ECO:0000256" key="6">
    <source>
        <dbReference type="SAM" id="Phobius"/>
    </source>
</evidence>
<dbReference type="InterPro" id="IPR003339">
    <property type="entry name" value="ABC/ECF_trnsptr_transmembrane"/>
</dbReference>
<evidence type="ECO:0000256" key="5">
    <source>
        <dbReference type="ARBA" id="ARBA00023136"/>
    </source>
</evidence>
<evidence type="ECO:0000256" key="4">
    <source>
        <dbReference type="ARBA" id="ARBA00022989"/>
    </source>
</evidence>
<dbReference type="InterPro" id="IPR052770">
    <property type="entry name" value="Cobalt_transport_CbiQ"/>
</dbReference>
<dbReference type="GO" id="GO:0043190">
    <property type="term" value="C:ATP-binding cassette (ABC) transporter complex"/>
    <property type="evidence" value="ECO:0007669"/>
    <property type="project" value="InterPro"/>
</dbReference>
<feature type="transmembrane region" description="Helical" evidence="6">
    <location>
        <begin position="103"/>
        <end position="123"/>
    </location>
</feature>
<evidence type="ECO:0000256" key="1">
    <source>
        <dbReference type="ARBA" id="ARBA00004651"/>
    </source>
</evidence>
<comment type="caution">
    <text evidence="7">The sequence shown here is derived from an EMBL/GenBank/DDBJ whole genome shotgun (WGS) entry which is preliminary data.</text>
</comment>
<keyword evidence="2" id="KW-1003">Cell membrane</keyword>
<keyword evidence="8" id="KW-1185">Reference proteome</keyword>
<dbReference type="EMBL" id="RJVG01000005">
    <property type="protein sequence ID" value="ROR28326.1"/>
    <property type="molecule type" value="Genomic_DNA"/>
</dbReference>
<organism evidence="7 8">
    <name type="scientific">Mobilisporobacter senegalensis</name>
    <dbReference type="NCBI Taxonomy" id="1329262"/>
    <lineage>
        <taxon>Bacteria</taxon>
        <taxon>Bacillati</taxon>
        <taxon>Bacillota</taxon>
        <taxon>Clostridia</taxon>
        <taxon>Lachnospirales</taxon>
        <taxon>Lachnospiraceae</taxon>
        <taxon>Mobilisporobacter</taxon>
    </lineage>
</organism>
<proteinExistence type="predicted"/>
<protein>
    <submittedName>
        <fullName evidence="7">Cobalt/nickel transport system permease protein</fullName>
    </submittedName>
</protein>
<dbReference type="CDD" id="cd16914">
    <property type="entry name" value="EcfT"/>
    <property type="match status" value="1"/>
</dbReference>
<gene>
    <name evidence="7" type="ORF">EDD66_105267</name>
</gene>
<dbReference type="PANTHER" id="PTHR43723">
    <property type="entry name" value="COBALT TRANSPORT PROTEIN CBIQ"/>
    <property type="match status" value="1"/>
</dbReference>
<dbReference type="NCBIfam" id="TIGR02454">
    <property type="entry name" value="ECF_T_CbiQ"/>
    <property type="match status" value="1"/>
</dbReference>
<reference evidence="7 8" key="1">
    <citation type="submission" date="2018-11" db="EMBL/GenBank/DDBJ databases">
        <title>Genomic Encyclopedia of Type Strains, Phase IV (KMG-IV): sequencing the most valuable type-strain genomes for metagenomic binning, comparative biology and taxonomic classification.</title>
        <authorList>
            <person name="Goeker M."/>
        </authorList>
    </citation>
    <scope>NUCLEOTIDE SEQUENCE [LARGE SCALE GENOMIC DNA]</scope>
    <source>
        <strain evidence="7 8">DSM 26537</strain>
    </source>
</reference>
<dbReference type="Pfam" id="PF02361">
    <property type="entry name" value="CbiQ"/>
    <property type="match status" value="1"/>
</dbReference>
<dbReference type="OrthoDB" id="9815246at2"/>
<sequence length="268" mass="30668">MRKHPRGYSIDYYAYLSPLRMWNASFKVLLSVSILLICIIADNIYVSAAIILGMGYLTVRKGNVHFQDYLALLRVPLAFIILGSLPIGVSISKHATGDYFMNFHYFYFYVTSESILTAVRVIVKAFGAISGMYMLTLSTPVNDIIMVLCKSHVPKLITELMSMIYRYIFILMDVQYRIRNSAESRLGYRDFKTACFTFGNSMSSLLIISLKKAGMYYDAMEARCYEGEMHFLKEDKPVETRQILMGALFIIIIILIKLFTEMEEGIVV</sequence>
<dbReference type="AlphaFoldDB" id="A0A3N1XNV5"/>
<evidence type="ECO:0000313" key="8">
    <source>
        <dbReference type="Proteomes" id="UP000273083"/>
    </source>
</evidence>
<name>A0A3N1XNV5_9FIRM</name>
<evidence type="ECO:0000256" key="3">
    <source>
        <dbReference type="ARBA" id="ARBA00022692"/>
    </source>
</evidence>
<dbReference type="GO" id="GO:0006824">
    <property type="term" value="P:cobalt ion transport"/>
    <property type="evidence" value="ECO:0007669"/>
    <property type="project" value="InterPro"/>
</dbReference>
<evidence type="ECO:0000256" key="2">
    <source>
        <dbReference type="ARBA" id="ARBA00022475"/>
    </source>
</evidence>
<feature type="transmembrane region" description="Helical" evidence="6">
    <location>
        <begin position="243"/>
        <end position="260"/>
    </location>
</feature>
<feature type="transmembrane region" description="Helical" evidence="6">
    <location>
        <begin position="28"/>
        <end position="57"/>
    </location>
</feature>
<keyword evidence="4 6" id="KW-1133">Transmembrane helix</keyword>
<dbReference type="InterPro" id="IPR012809">
    <property type="entry name" value="ECF_CbiQ"/>
</dbReference>
<dbReference type="Proteomes" id="UP000273083">
    <property type="component" value="Unassembled WGS sequence"/>
</dbReference>
<dbReference type="RefSeq" id="WP_123609497.1">
    <property type="nucleotide sequence ID" value="NZ_RJVG01000005.1"/>
</dbReference>
<accession>A0A3N1XNV5</accession>
<dbReference type="PANTHER" id="PTHR43723:SF1">
    <property type="entry name" value="COBALT TRANSPORT PROTEIN CBIQ"/>
    <property type="match status" value="1"/>
</dbReference>
<keyword evidence="5 6" id="KW-0472">Membrane</keyword>
<evidence type="ECO:0000313" key="7">
    <source>
        <dbReference type="EMBL" id="ROR28326.1"/>
    </source>
</evidence>
<keyword evidence="3 6" id="KW-0812">Transmembrane</keyword>